<dbReference type="EMBL" id="CM024799">
    <property type="protein sequence ID" value="KAG8013283.1"/>
    <property type="molecule type" value="Genomic_DNA"/>
</dbReference>
<evidence type="ECO:0000313" key="2">
    <source>
        <dbReference type="Proteomes" id="UP000805704"/>
    </source>
</evidence>
<evidence type="ECO:0000313" key="1">
    <source>
        <dbReference type="EMBL" id="KAG8013283.1"/>
    </source>
</evidence>
<reference evidence="1" key="1">
    <citation type="submission" date="2020-04" db="EMBL/GenBank/DDBJ databases">
        <title>A chromosome-scale assembly and high-density genetic map of the yellow drum (Nibea albiflora) genome.</title>
        <authorList>
            <person name="Xu D."/>
            <person name="Zhang W."/>
            <person name="Chen R."/>
            <person name="Tan P."/>
            <person name="Wang L."/>
            <person name="Song H."/>
            <person name="Tian L."/>
            <person name="Zhu Q."/>
            <person name="Wang B."/>
        </authorList>
    </citation>
    <scope>NUCLEOTIDE SEQUENCE</scope>
    <source>
        <strain evidence="1">ZJHYS-2018</strain>
    </source>
</reference>
<organism evidence="1 2">
    <name type="scientific">Nibea albiflora</name>
    <name type="common">Yellow drum</name>
    <name type="synonym">Corvina albiflora</name>
    <dbReference type="NCBI Taxonomy" id="240163"/>
    <lineage>
        <taxon>Eukaryota</taxon>
        <taxon>Metazoa</taxon>
        <taxon>Chordata</taxon>
        <taxon>Craniata</taxon>
        <taxon>Vertebrata</taxon>
        <taxon>Euteleostomi</taxon>
        <taxon>Actinopterygii</taxon>
        <taxon>Neopterygii</taxon>
        <taxon>Teleostei</taxon>
        <taxon>Neoteleostei</taxon>
        <taxon>Acanthomorphata</taxon>
        <taxon>Eupercaria</taxon>
        <taxon>Sciaenidae</taxon>
        <taxon>Nibea</taxon>
    </lineage>
</organism>
<accession>A0ACB7FFT6</accession>
<proteinExistence type="predicted"/>
<sequence length="447" mass="51315">MVHTGLKPFRCLMCGKAFRQAPHLKTHERTHCERKQFKSANQQENVKKLKANSRQQLYPKISVRIPLLNKSVDTDVTFSDFDEAVCNEVSELSATEVDSVFRTNGKSNVTCKIRKVHTCRICFKNFTFPYQLTRHLVAHYGIKPYKCTLCGKTFKQCSHLKVHEHRCRQSNRVSPIQGDVMQTNHLRDKYSENRIDCKAANGNCGNVAATREQPESHYSSADFYSLTDEDLFYCSEEMDAEWLAAPEVGLQEENNESENKQREDCSQVTDSYDEATDHYSYSFPSELAFEISKLVQNQNIPAPPLSHQYEGNAHNVEAPCQPNGVTAISDSSMQLTDELVSSVVDDQKQPHNYWCEPVTAFECDKCTASFKSEIDLKRHICSTNIRPEVTESAQKNRCDVCLKYFVSPSKLRRHYLIHTGQRPYRCDICGKMFTQSGHVRIHRMTHR</sequence>
<keyword evidence="2" id="KW-1185">Reference proteome</keyword>
<name>A0ACB7FFT6_NIBAL</name>
<dbReference type="Proteomes" id="UP000805704">
    <property type="component" value="Chromosome 11"/>
</dbReference>
<gene>
    <name evidence="1" type="ORF">GBF38_021572</name>
</gene>
<protein>
    <submittedName>
        <fullName evidence="1">Uncharacterized protein</fullName>
    </submittedName>
</protein>
<comment type="caution">
    <text evidence="1">The sequence shown here is derived from an EMBL/GenBank/DDBJ whole genome shotgun (WGS) entry which is preliminary data.</text>
</comment>